<proteinExistence type="predicted"/>
<sequence length="466" mass="51361">MSLLQREHGQEQPFIPAGPFKIRFPFIHYRFEWADYAQGLVMCAVCLGIIPLLQEVLGMPFEVAITIVILNGFLYCWHAHLGDPVVPGWITPAIPLLVAYVKAFPEGVPRMHALISFELTLGIFAFVLGVTGMAKRFVDAIPNAIKAGVLIGAGIAAVTMIFRPDDGRFWKSPITISICLGLAVFLLFSNMYKSIRHRHKILTVISDLGIMPSILVATIIGPLFEPSAIPFPHLQWGFTVPHVVELFTQWTPWSPRIGWPSVGMFLSAIPLVVAVYIVLFGELIQAQALIEESSHFRPDEKVDFNPNRNNIIVGLRNMIMSTFGPDISMCGPMWAAMQVVETDRYKHGREAMDSLIGGVASFRLGTFTGYWLSPIVTFVKPILNTALSLTLLIQGFVAVRIGVLKARSYNDLGIAGIVAGVLAVKGAAWAFGVGIIMCLLIYGRNFFAEQPVKASEQVPPHNIYCD</sequence>
<evidence type="ECO:0008006" key="4">
    <source>
        <dbReference type="Google" id="ProtNLM"/>
    </source>
</evidence>
<keyword evidence="1" id="KW-1133">Transmembrane helix</keyword>
<protein>
    <recommendedName>
        <fullName evidence="4">Permease</fullName>
    </recommendedName>
</protein>
<name>A0A6N7IW96_9FIRM</name>
<feature type="transmembrane region" description="Helical" evidence="1">
    <location>
        <begin position="257"/>
        <end position="279"/>
    </location>
</feature>
<feature type="transmembrane region" description="Helical" evidence="1">
    <location>
        <begin position="84"/>
        <end position="101"/>
    </location>
</feature>
<dbReference type="EMBL" id="WHYR01000049">
    <property type="protein sequence ID" value="MQL53428.1"/>
    <property type="molecule type" value="Genomic_DNA"/>
</dbReference>
<feature type="transmembrane region" description="Helical" evidence="1">
    <location>
        <begin position="113"/>
        <end position="132"/>
    </location>
</feature>
<dbReference type="Proteomes" id="UP000441717">
    <property type="component" value="Unassembled WGS sequence"/>
</dbReference>
<feature type="transmembrane region" description="Helical" evidence="1">
    <location>
        <begin position="204"/>
        <end position="224"/>
    </location>
</feature>
<feature type="transmembrane region" description="Helical" evidence="1">
    <location>
        <begin position="385"/>
        <end position="403"/>
    </location>
</feature>
<comment type="caution">
    <text evidence="2">The sequence shown here is derived from an EMBL/GenBank/DDBJ whole genome shotgun (WGS) entry which is preliminary data.</text>
</comment>
<evidence type="ECO:0000313" key="3">
    <source>
        <dbReference type="Proteomes" id="UP000441717"/>
    </source>
</evidence>
<feature type="transmembrane region" description="Helical" evidence="1">
    <location>
        <begin position="33"/>
        <end position="53"/>
    </location>
</feature>
<gene>
    <name evidence="2" type="ORF">GFC01_14405</name>
</gene>
<keyword evidence="1" id="KW-0812">Transmembrane</keyword>
<dbReference type="AlphaFoldDB" id="A0A6N7IW96"/>
<feature type="transmembrane region" description="Helical" evidence="1">
    <location>
        <begin position="174"/>
        <end position="192"/>
    </location>
</feature>
<feature type="transmembrane region" description="Helical" evidence="1">
    <location>
        <begin position="354"/>
        <end position="373"/>
    </location>
</feature>
<feature type="transmembrane region" description="Helical" evidence="1">
    <location>
        <begin position="144"/>
        <end position="162"/>
    </location>
</feature>
<evidence type="ECO:0000256" key="1">
    <source>
        <dbReference type="SAM" id="Phobius"/>
    </source>
</evidence>
<feature type="transmembrane region" description="Helical" evidence="1">
    <location>
        <begin position="415"/>
        <end position="442"/>
    </location>
</feature>
<reference evidence="2 3" key="1">
    <citation type="submission" date="2019-10" db="EMBL/GenBank/DDBJ databases">
        <title>Comparative genomics of sulfur disproportionating microorganisms.</title>
        <authorList>
            <person name="Ward L.M."/>
            <person name="Bertran E."/>
            <person name="Johnston D."/>
        </authorList>
    </citation>
    <scope>NUCLEOTIDE SEQUENCE [LARGE SCALE GENOMIC DNA]</scope>
    <source>
        <strain evidence="2 3">DSM 14055</strain>
    </source>
</reference>
<evidence type="ECO:0000313" key="2">
    <source>
        <dbReference type="EMBL" id="MQL53428.1"/>
    </source>
</evidence>
<organism evidence="2 3">
    <name type="scientific">Desulfofundulus thermobenzoicus</name>
    <dbReference type="NCBI Taxonomy" id="29376"/>
    <lineage>
        <taxon>Bacteria</taxon>
        <taxon>Bacillati</taxon>
        <taxon>Bacillota</taxon>
        <taxon>Clostridia</taxon>
        <taxon>Eubacteriales</taxon>
        <taxon>Peptococcaceae</taxon>
        <taxon>Desulfofundulus</taxon>
    </lineage>
</organism>
<feature type="transmembrane region" description="Helical" evidence="1">
    <location>
        <begin position="59"/>
        <end position="77"/>
    </location>
</feature>
<keyword evidence="3" id="KW-1185">Reference proteome</keyword>
<keyword evidence="1" id="KW-0472">Membrane</keyword>
<accession>A0A6N7IW96</accession>
<dbReference type="OrthoDB" id="354989at2"/>